<feature type="signal peptide" evidence="1">
    <location>
        <begin position="1"/>
        <end position="20"/>
    </location>
</feature>
<accession>A0ABN8B9J1</accession>
<reference evidence="2" key="1">
    <citation type="submission" date="2021-12" db="EMBL/GenBank/DDBJ databases">
        <authorList>
            <person name="King R."/>
        </authorList>
    </citation>
    <scope>NUCLEOTIDE SEQUENCE</scope>
</reference>
<evidence type="ECO:0000313" key="3">
    <source>
        <dbReference type="Proteomes" id="UP001153292"/>
    </source>
</evidence>
<gene>
    <name evidence="2" type="ORF">CHILSU_LOCUS9750</name>
</gene>
<keyword evidence="3" id="KW-1185">Reference proteome</keyword>
<dbReference type="Proteomes" id="UP001153292">
    <property type="component" value="Chromosome 6"/>
</dbReference>
<protein>
    <submittedName>
        <fullName evidence="2">Uncharacterized protein</fullName>
    </submittedName>
</protein>
<keyword evidence="1" id="KW-0732">Signal</keyword>
<organism evidence="2 3">
    <name type="scientific">Chilo suppressalis</name>
    <name type="common">Asiatic rice borer moth</name>
    <dbReference type="NCBI Taxonomy" id="168631"/>
    <lineage>
        <taxon>Eukaryota</taxon>
        <taxon>Metazoa</taxon>
        <taxon>Ecdysozoa</taxon>
        <taxon>Arthropoda</taxon>
        <taxon>Hexapoda</taxon>
        <taxon>Insecta</taxon>
        <taxon>Pterygota</taxon>
        <taxon>Neoptera</taxon>
        <taxon>Endopterygota</taxon>
        <taxon>Lepidoptera</taxon>
        <taxon>Glossata</taxon>
        <taxon>Ditrysia</taxon>
        <taxon>Pyraloidea</taxon>
        <taxon>Crambidae</taxon>
        <taxon>Crambinae</taxon>
        <taxon>Chilo</taxon>
    </lineage>
</organism>
<proteinExistence type="predicted"/>
<evidence type="ECO:0000256" key="1">
    <source>
        <dbReference type="SAM" id="SignalP"/>
    </source>
</evidence>
<name>A0ABN8B9J1_CHISP</name>
<dbReference type="EMBL" id="OU963899">
    <property type="protein sequence ID" value="CAH0406375.1"/>
    <property type="molecule type" value="Genomic_DNA"/>
</dbReference>
<feature type="chain" id="PRO_5047004579" evidence="1">
    <location>
        <begin position="21"/>
        <end position="195"/>
    </location>
</feature>
<evidence type="ECO:0000313" key="2">
    <source>
        <dbReference type="EMBL" id="CAH0406375.1"/>
    </source>
</evidence>
<sequence>MLLSVLLTTLLFVKVYYSDGSVVDTNKPCTFPIPLELPNRNDRSDQCWLRIEDVELTETITLWCYIAHAFLKSYIHDYNAEKMTEDNVDVSLWSEVARPQEDIVPKNKNQKGLKDWKLTTVMDPVTHMRLYVTKEADCRLIMYTREGMMNYKIDCETILFYVNERLNGTAAMTRAQGSLLSACIFLIFVNFPIVL</sequence>